<proteinExistence type="predicted"/>
<evidence type="ECO:0008006" key="4">
    <source>
        <dbReference type="Google" id="ProtNLM"/>
    </source>
</evidence>
<dbReference type="AlphaFoldDB" id="E3NE40"/>
<dbReference type="InParanoid" id="E3NE40"/>
<dbReference type="PANTHER" id="PTHR31389:SF4">
    <property type="entry name" value="LD39211P"/>
    <property type="match status" value="1"/>
</dbReference>
<dbReference type="OrthoDB" id="10053392at2759"/>
<dbReference type="PANTHER" id="PTHR31389">
    <property type="entry name" value="LD39211P"/>
    <property type="match status" value="1"/>
</dbReference>
<dbReference type="HOGENOM" id="CLU_042099_2_0_1"/>
<dbReference type="eggNOG" id="ENOG502SA4K">
    <property type="taxonomic scope" value="Eukaryota"/>
</dbReference>
<accession>E3NE40</accession>
<sequence>MRLHANSLVFLFVYVFLAVFLFVQFQKHTVFRDEEDIHPFFRRQPELEPTLNITEAPEASIPESCACKSTVTGKIYDFCYKLPENPKTIGKRFDCKYVDDWERVGNQFIFDLPYPDHAHFPESPSKFIDLHTEAAPEPVFVTAFNNPFFRNGERLISSIRKLGFHNKIVLYDLGISKEHLEILRNKACNLEIRYFNFTNYPDYVKNLKSYRWKAIAIAETLRDFGAIWYLDSSVIFEKLNVSHVYDLVNCQNHVRKRPPMLSSSARDLREGREAHEDGWNREIWERNLKECRKGQYLMHGYSGHGILSVTNPAVYKYFPTNPSELKKQKAKMYDAGFVYAVNTRQTMMDVVKWYFLCALQEDCMAPKGADLGCMFDGDDRFINYAGCHRAKDTPADLSAVGTPADSNAKGTPAHSSASGTPDESSAAGTPADLSAKGTPADSNANDVVENSTNPLSTWCLPINSGMIGGIMSVKSLISFILIVADRLETSRTIWVVCIDIIF</sequence>
<feature type="compositionally biased region" description="Polar residues" evidence="1">
    <location>
        <begin position="404"/>
        <end position="427"/>
    </location>
</feature>
<dbReference type="FunCoup" id="E3NE40">
    <property type="interactions" value="461"/>
</dbReference>
<dbReference type="InterPro" id="IPR029044">
    <property type="entry name" value="Nucleotide-diphossugar_trans"/>
</dbReference>
<protein>
    <recommendedName>
        <fullName evidence="4">Nucleotide-diphospho-sugar transferase domain-containing protein</fullName>
    </recommendedName>
</protein>
<evidence type="ECO:0000313" key="3">
    <source>
        <dbReference type="Proteomes" id="UP000008281"/>
    </source>
</evidence>
<reference evidence="2" key="1">
    <citation type="submission" date="2007-07" db="EMBL/GenBank/DDBJ databases">
        <title>PCAP assembly of the Caenorhabditis remanei genome.</title>
        <authorList>
            <consortium name="The Caenorhabditis remanei Sequencing Consortium"/>
            <person name="Wilson R.K."/>
        </authorList>
    </citation>
    <scope>NUCLEOTIDE SEQUENCE [LARGE SCALE GENOMIC DNA]</scope>
    <source>
        <strain evidence="2">PB4641</strain>
    </source>
</reference>
<dbReference type="Proteomes" id="UP000008281">
    <property type="component" value="Unassembled WGS sequence"/>
</dbReference>
<evidence type="ECO:0000256" key="1">
    <source>
        <dbReference type="SAM" id="MobiDB-lite"/>
    </source>
</evidence>
<keyword evidence="3" id="KW-1185">Reference proteome</keyword>
<name>E3NE40_CAERE</name>
<feature type="region of interest" description="Disordered" evidence="1">
    <location>
        <begin position="398"/>
        <end position="447"/>
    </location>
</feature>
<dbReference type="EMBL" id="DS268617">
    <property type="protein sequence ID" value="EFO94280.1"/>
    <property type="molecule type" value="Genomic_DNA"/>
</dbReference>
<gene>
    <name evidence="2" type="ORF">CRE_03450</name>
</gene>
<dbReference type="InterPro" id="IPR012444">
    <property type="entry name" value="DUF1647"/>
</dbReference>
<dbReference type="STRING" id="31234.E3NE40"/>
<dbReference type="Pfam" id="PF07801">
    <property type="entry name" value="DUF1647"/>
    <property type="match status" value="1"/>
</dbReference>
<evidence type="ECO:0000313" key="2">
    <source>
        <dbReference type="EMBL" id="EFO94280.1"/>
    </source>
</evidence>
<organism evidence="3">
    <name type="scientific">Caenorhabditis remanei</name>
    <name type="common">Caenorhabditis vulgaris</name>
    <dbReference type="NCBI Taxonomy" id="31234"/>
    <lineage>
        <taxon>Eukaryota</taxon>
        <taxon>Metazoa</taxon>
        <taxon>Ecdysozoa</taxon>
        <taxon>Nematoda</taxon>
        <taxon>Chromadorea</taxon>
        <taxon>Rhabditida</taxon>
        <taxon>Rhabditina</taxon>
        <taxon>Rhabditomorpha</taxon>
        <taxon>Rhabditoidea</taxon>
        <taxon>Rhabditidae</taxon>
        <taxon>Peloderinae</taxon>
        <taxon>Caenorhabditis</taxon>
    </lineage>
</organism>
<dbReference type="SUPFAM" id="SSF53448">
    <property type="entry name" value="Nucleotide-diphospho-sugar transferases"/>
    <property type="match status" value="1"/>
</dbReference>